<gene>
    <name evidence="1" type="ORF">EAY07_23005</name>
</gene>
<dbReference type="AlphaFoldDB" id="A0ABD4KTS0"/>
<protein>
    <submittedName>
        <fullName evidence="1">Site-specific integrase</fullName>
    </submittedName>
</protein>
<accession>A0ABD4KTS0</accession>
<dbReference type="EMBL" id="RDOM01000585">
    <property type="protein sequence ID" value="MBF4274820.1"/>
    <property type="molecule type" value="Genomic_DNA"/>
</dbReference>
<evidence type="ECO:0000313" key="2">
    <source>
        <dbReference type="Proteomes" id="UP000722957"/>
    </source>
</evidence>
<evidence type="ECO:0000313" key="1">
    <source>
        <dbReference type="EMBL" id="MBF4274820.1"/>
    </source>
</evidence>
<comment type="caution">
    <text evidence="1">The sequence shown here is derived from an EMBL/GenBank/DDBJ whole genome shotgun (WGS) entry which is preliminary data.</text>
</comment>
<proteinExistence type="predicted"/>
<organism evidence="1 2">
    <name type="scientific">Vibrio anguillarum</name>
    <name type="common">Listonella anguillarum</name>
    <dbReference type="NCBI Taxonomy" id="55601"/>
    <lineage>
        <taxon>Bacteria</taxon>
        <taxon>Pseudomonadati</taxon>
        <taxon>Pseudomonadota</taxon>
        <taxon>Gammaproteobacteria</taxon>
        <taxon>Vibrionales</taxon>
        <taxon>Vibrionaceae</taxon>
        <taxon>Vibrio</taxon>
    </lineage>
</organism>
<sequence>MTQEGYITRDIGKADDLAYYLAGDSRFSKQTMAIPENVATVYFGEAIRIVEHLHEDRHLISRLYKEFINQVKLRGRNEEKIKVATKQTYKKIGYFPNIELDHTGIWLASVRGACYTVISAF</sequence>
<dbReference type="Proteomes" id="UP000722957">
    <property type="component" value="Unassembled WGS sequence"/>
</dbReference>
<feature type="non-terminal residue" evidence="1">
    <location>
        <position position="121"/>
    </location>
</feature>
<name>A0ABD4KTS0_VIBAN</name>
<reference evidence="1 2" key="1">
    <citation type="journal article" date="2021" name="PeerJ">
        <title>Analysis of 44 Vibrio anguillarum genomes reveals high genetic diversity.</title>
        <authorList>
            <person name="Hansen M.J."/>
            <person name="Dalsgaard I."/>
        </authorList>
    </citation>
    <scope>NUCLEOTIDE SEQUENCE [LARGE SCALE GENOMIC DNA]</scope>
    <source>
        <strain evidence="1 2">17-16730-2A</strain>
    </source>
</reference>